<feature type="transmembrane region" description="Helical" evidence="1">
    <location>
        <begin position="140"/>
        <end position="161"/>
    </location>
</feature>
<accession>A0ABV9UFE9</accession>
<sequence length="262" mass="27886">MGVIPWVSWYALRRYSAYPLGSAAEAVTNTFFGVMRASVLLALWRARPGLGGYDATDAVTFSFLTQALIGPVQIFGGMELGQRIRTGDVAIDLHRPVDLQAWWLADDIGRAVSTLLLRGLPPMLVGGLLFTLRWPGPGTAAAFAASVGLAVLLSFALRYLITLSMFWLHDERGVQAVALVLSLFLSGMLVPLVAFPGALGEIARALPWSGLVQVPADVYLGRRTGDGLAAALGFQAAWAAGLLAAGRLLTRVAQRRLEAQGG</sequence>
<organism evidence="2 3">
    <name type="scientific">Actinomadura gamaensis</name>
    <dbReference type="NCBI Taxonomy" id="1763541"/>
    <lineage>
        <taxon>Bacteria</taxon>
        <taxon>Bacillati</taxon>
        <taxon>Actinomycetota</taxon>
        <taxon>Actinomycetes</taxon>
        <taxon>Streptosporangiales</taxon>
        <taxon>Thermomonosporaceae</taxon>
        <taxon>Actinomadura</taxon>
    </lineage>
</organism>
<dbReference type="Proteomes" id="UP001595872">
    <property type="component" value="Unassembled WGS sequence"/>
</dbReference>
<dbReference type="PANTHER" id="PTHR36832">
    <property type="entry name" value="SLR1174 PROTEIN-RELATED"/>
    <property type="match status" value="1"/>
</dbReference>
<reference evidence="3" key="1">
    <citation type="journal article" date="2019" name="Int. J. Syst. Evol. Microbiol.">
        <title>The Global Catalogue of Microorganisms (GCM) 10K type strain sequencing project: providing services to taxonomists for standard genome sequencing and annotation.</title>
        <authorList>
            <consortium name="The Broad Institute Genomics Platform"/>
            <consortium name="The Broad Institute Genome Sequencing Center for Infectious Disease"/>
            <person name="Wu L."/>
            <person name="Ma J."/>
        </authorList>
    </citation>
    <scope>NUCLEOTIDE SEQUENCE [LARGE SCALE GENOMIC DNA]</scope>
    <source>
        <strain evidence="3">KLKA75</strain>
    </source>
</reference>
<feature type="transmembrane region" description="Helical" evidence="1">
    <location>
        <begin position="228"/>
        <end position="249"/>
    </location>
</feature>
<keyword evidence="1" id="KW-0472">Membrane</keyword>
<dbReference type="PANTHER" id="PTHR36832:SF2">
    <property type="entry name" value="INTEGRAL MEMBRANE PROTEIN"/>
    <property type="match status" value="1"/>
</dbReference>
<dbReference type="RefSeq" id="WP_378265169.1">
    <property type="nucleotide sequence ID" value="NZ_JBHSIT010000020.1"/>
</dbReference>
<evidence type="ECO:0000256" key="1">
    <source>
        <dbReference type="SAM" id="Phobius"/>
    </source>
</evidence>
<feature type="transmembrane region" description="Helical" evidence="1">
    <location>
        <begin position="173"/>
        <end position="199"/>
    </location>
</feature>
<proteinExistence type="predicted"/>
<keyword evidence="1" id="KW-1133">Transmembrane helix</keyword>
<keyword evidence="3" id="KW-1185">Reference proteome</keyword>
<evidence type="ECO:0000313" key="2">
    <source>
        <dbReference type="EMBL" id="MFC4913852.1"/>
    </source>
</evidence>
<comment type="caution">
    <text evidence="2">The sequence shown here is derived from an EMBL/GenBank/DDBJ whole genome shotgun (WGS) entry which is preliminary data.</text>
</comment>
<dbReference type="Pfam" id="PF06182">
    <property type="entry name" value="ABC2_membrane_6"/>
    <property type="match status" value="1"/>
</dbReference>
<protein>
    <submittedName>
        <fullName evidence="2">ABC transporter permease</fullName>
    </submittedName>
</protein>
<dbReference type="InterPro" id="IPR010390">
    <property type="entry name" value="ABC-2_transporter-like"/>
</dbReference>
<dbReference type="EMBL" id="JBHSIT010000020">
    <property type="protein sequence ID" value="MFC4913852.1"/>
    <property type="molecule type" value="Genomic_DNA"/>
</dbReference>
<gene>
    <name evidence="2" type="ORF">ACFPCY_41660</name>
</gene>
<evidence type="ECO:0000313" key="3">
    <source>
        <dbReference type="Proteomes" id="UP001595872"/>
    </source>
</evidence>
<name>A0ABV9UFE9_9ACTN</name>
<keyword evidence="1" id="KW-0812">Transmembrane</keyword>